<dbReference type="SUPFAM" id="SSF52540">
    <property type="entry name" value="P-loop containing nucleoside triphosphate hydrolases"/>
    <property type="match status" value="1"/>
</dbReference>
<accession>A0AAT9F7D3</accession>
<keyword evidence="4 11" id="KW-0235">DNA replication</keyword>
<name>A0AAT9F7D3_9BACT</name>
<dbReference type="Gene3D" id="1.20.272.10">
    <property type="match status" value="1"/>
</dbReference>
<dbReference type="InterPro" id="IPR050238">
    <property type="entry name" value="DNA_Rep/Repair_Clamp_Loader"/>
</dbReference>
<keyword evidence="5" id="KW-0479">Metal-binding</keyword>
<reference evidence="13" key="2">
    <citation type="journal article" date="2014" name="Genome Announc.">
        <title>Complete Genome Sequence of Mycoplasma californicum Strain HAZ160_1 from Bovine Mastitic Milk in Japan.</title>
        <authorList>
            <person name="Hata E."/>
            <person name="Murakami K."/>
        </authorList>
    </citation>
    <scope>NUCLEOTIDE SEQUENCE</scope>
    <source>
        <strain evidence="13">HAZ160_1</strain>
    </source>
</reference>
<evidence type="ECO:0000256" key="4">
    <source>
        <dbReference type="ARBA" id="ARBA00022705"/>
    </source>
</evidence>
<evidence type="ECO:0000259" key="12">
    <source>
        <dbReference type="SMART" id="SM00382"/>
    </source>
</evidence>
<evidence type="ECO:0000256" key="10">
    <source>
        <dbReference type="ARBA" id="ARBA00049244"/>
    </source>
</evidence>
<dbReference type="PANTHER" id="PTHR11669:SF0">
    <property type="entry name" value="PROTEIN STICHEL-LIKE 2"/>
    <property type="match status" value="1"/>
</dbReference>
<reference evidence="13" key="4">
    <citation type="submission" date="2024-06" db="EMBL/GenBank/DDBJ databases">
        <authorList>
            <consortium name="Mycoplasma californicum genome sequencing consortium"/>
            <person name="Hata E."/>
            <person name="Tanaka K."/>
            <person name="Tamamura Y."/>
        </authorList>
    </citation>
    <scope>NUCLEOTIDE SEQUENCE</scope>
    <source>
        <strain evidence="13">HAZ160_1</strain>
    </source>
</reference>
<keyword evidence="3 11" id="KW-0548">Nucleotidyltransferase</keyword>
<dbReference type="InterPro" id="IPR003593">
    <property type="entry name" value="AAA+_ATPase"/>
</dbReference>
<dbReference type="InterPro" id="IPR022754">
    <property type="entry name" value="DNA_pol_III_gamma-3"/>
</dbReference>
<dbReference type="AlphaFoldDB" id="A0AAT9F7D3"/>
<keyword evidence="7" id="KW-0862">Zinc</keyword>
<dbReference type="FunFam" id="3.40.50.300:FF:000014">
    <property type="entry name" value="DNA polymerase III subunit gamma/tau"/>
    <property type="match status" value="1"/>
</dbReference>
<keyword evidence="8 11" id="KW-0067">ATP-binding</keyword>
<dbReference type="KEGG" id="mcm:MCAL160_0049"/>
<comment type="catalytic activity">
    <reaction evidence="10 11">
        <text>DNA(n) + a 2'-deoxyribonucleoside 5'-triphosphate = DNA(n+1) + diphosphate</text>
        <dbReference type="Rhea" id="RHEA:22508"/>
        <dbReference type="Rhea" id="RHEA-COMP:17339"/>
        <dbReference type="Rhea" id="RHEA-COMP:17340"/>
        <dbReference type="ChEBI" id="CHEBI:33019"/>
        <dbReference type="ChEBI" id="CHEBI:61560"/>
        <dbReference type="ChEBI" id="CHEBI:173112"/>
        <dbReference type="EC" id="2.7.7.7"/>
    </reaction>
</comment>
<dbReference type="CDD" id="cd00009">
    <property type="entry name" value="AAA"/>
    <property type="match status" value="1"/>
</dbReference>
<dbReference type="InterPro" id="IPR008921">
    <property type="entry name" value="DNA_pol3_clamp-load_cplx_C"/>
</dbReference>
<keyword evidence="6 11" id="KW-0547">Nucleotide-binding</keyword>
<feature type="domain" description="AAA+ ATPase" evidence="12">
    <location>
        <begin position="37"/>
        <end position="176"/>
    </location>
</feature>
<protein>
    <recommendedName>
        <fullName evidence="11">DNA polymerase III subunit gamma/tau</fullName>
        <ecNumber evidence="11">2.7.7.7</ecNumber>
    </recommendedName>
</protein>
<reference evidence="13" key="3">
    <citation type="journal article" date="2019" name="Vet. Microbiol.">
        <title>Mutations associated with change of susceptibility to lincosamides and/or macrolides in field and laboratory-derived Mycoplasma californicum strains in Japan, and development of a rapid detection method for these mutations.</title>
        <authorList>
            <person name="Hata E."/>
            <person name="Nagai K."/>
            <person name="Murakami K."/>
        </authorList>
    </citation>
    <scope>NUCLEOTIDE SEQUENCE</scope>
    <source>
        <strain evidence="13">HAZ160_1</strain>
    </source>
</reference>
<dbReference type="GO" id="GO:0009360">
    <property type="term" value="C:DNA polymerase III complex"/>
    <property type="evidence" value="ECO:0007669"/>
    <property type="project" value="InterPro"/>
</dbReference>
<dbReference type="FunFam" id="1.10.8.60:FF:000013">
    <property type="entry name" value="DNA polymerase III subunit gamma/tau"/>
    <property type="match status" value="1"/>
</dbReference>
<comment type="subunit">
    <text evidence="11">DNA polymerase III contains a core (composed of alpha, epsilon and theta chains) that associates with a tau subunit. This core dimerizes to form the POLIII' complex. PolIII' associates with the gamma complex (composed of gamma, delta, delta', psi and chi chains) and with the beta chain to form the complete DNA polymerase III complex.</text>
</comment>
<dbReference type="NCBIfam" id="TIGR02397">
    <property type="entry name" value="dnaX_nterm"/>
    <property type="match status" value="1"/>
</dbReference>
<organism evidence="13">
    <name type="scientific">Mycoplasmopsis californica HAZ160_1</name>
    <dbReference type="NCBI Taxonomy" id="1397850"/>
    <lineage>
        <taxon>Bacteria</taxon>
        <taxon>Bacillati</taxon>
        <taxon>Mycoplasmatota</taxon>
        <taxon>Mycoplasmoidales</taxon>
        <taxon>Metamycoplasmataceae</taxon>
        <taxon>Mycoplasmopsis</taxon>
    </lineage>
</organism>
<evidence type="ECO:0000256" key="8">
    <source>
        <dbReference type="ARBA" id="ARBA00022840"/>
    </source>
</evidence>
<dbReference type="EC" id="2.7.7.7" evidence="11"/>
<dbReference type="InterPro" id="IPR001270">
    <property type="entry name" value="ClpA/B"/>
</dbReference>
<comment type="function">
    <text evidence="11">DNA polymerase III is a complex, multichain enzyme responsible for most of the replicative synthesis in bacteria. This DNA polymerase also exhibits 3' to 5' exonuclease activity.</text>
</comment>
<dbReference type="PRINTS" id="PR00300">
    <property type="entry name" value="CLPPROTEASEA"/>
</dbReference>
<dbReference type="SUPFAM" id="SSF48019">
    <property type="entry name" value="post-AAA+ oligomerization domain-like"/>
    <property type="match status" value="1"/>
</dbReference>
<reference evidence="13" key="1">
    <citation type="journal article" date="2014" name="Appl. Environ. Microbiol.">
        <title>Molecular Epidemiology of Cases of Mycoplasma californicum Infection in Japan.</title>
        <authorList>
            <person name="Hata E."/>
            <person name="Suzuki K."/>
            <person name="Hanyu H."/>
            <person name="Itoh M."/>
            <person name="Higuchi H."/>
            <person name="Kobayashi H."/>
        </authorList>
    </citation>
    <scope>NUCLEOTIDE SEQUENCE</scope>
    <source>
        <strain evidence="13">HAZ160_1</strain>
    </source>
</reference>
<dbReference type="Pfam" id="PF22608">
    <property type="entry name" value="DNAX_ATPase_lid"/>
    <property type="match status" value="1"/>
</dbReference>
<dbReference type="Gene3D" id="1.10.8.60">
    <property type="match status" value="1"/>
</dbReference>
<keyword evidence="9 11" id="KW-0239">DNA-directed DNA polymerase</keyword>
<evidence type="ECO:0000256" key="6">
    <source>
        <dbReference type="ARBA" id="ARBA00022741"/>
    </source>
</evidence>
<evidence type="ECO:0000256" key="11">
    <source>
        <dbReference type="RuleBase" id="RU364063"/>
    </source>
</evidence>
<dbReference type="PANTHER" id="PTHR11669">
    <property type="entry name" value="REPLICATION FACTOR C / DNA POLYMERASE III GAMMA-TAU SUBUNIT"/>
    <property type="match status" value="1"/>
</dbReference>
<gene>
    <name evidence="11 13" type="primary">dnaX</name>
    <name evidence="13" type="ORF">MCAL160_0049</name>
</gene>
<dbReference type="GO" id="GO:0005524">
    <property type="term" value="F:ATP binding"/>
    <property type="evidence" value="ECO:0007669"/>
    <property type="project" value="UniProtKB-KW"/>
</dbReference>
<dbReference type="GO" id="GO:0006261">
    <property type="term" value="P:DNA-templated DNA replication"/>
    <property type="evidence" value="ECO:0007669"/>
    <property type="project" value="TreeGrafter"/>
</dbReference>
<dbReference type="EMBL" id="AP013353">
    <property type="protein sequence ID" value="BAP00802.1"/>
    <property type="molecule type" value="Genomic_DNA"/>
</dbReference>
<dbReference type="InterPro" id="IPR045085">
    <property type="entry name" value="HLD_clamp_pol_III_gamma_tau"/>
</dbReference>
<dbReference type="InterPro" id="IPR012763">
    <property type="entry name" value="DNA_pol_III_sug/sutau_N"/>
</dbReference>
<evidence type="ECO:0000256" key="2">
    <source>
        <dbReference type="ARBA" id="ARBA00022679"/>
    </source>
</evidence>
<dbReference type="CDD" id="cd18137">
    <property type="entry name" value="HLD_clamp_pol_III_gamma_tau"/>
    <property type="match status" value="1"/>
</dbReference>
<dbReference type="GO" id="GO:0046872">
    <property type="term" value="F:metal ion binding"/>
    <property type="evidence" value="ECO:0007669"/>
    <property type="project" value="UniProtKB-KW"/>
</dbReference>
<evidence type="ECO:0000313" key="13">
    <source>
        <dbReference type="EMBL" id="BAP00802.1"/>
    </source>
</evidence>
<dbReference type="GO" id="GO:0003677">
    <property type="term" value="F:DNA binding"/>
    <property type="evidence" value="ECO:0007669"/>
    <property type="project" value="InterPro"/>
</dbReference>
<dbReference type="NCBIfam" id="NF004046">
    <property type="entry name" value="PRK05563.1"/>
    <property type="match status" value="1"/>
</dbReference>
<dbReference type="Pfam" id="PF12169">
    <property type="entry name" value="DNA_pol3_gamma3"/>
    <property type="match status" value="1"/>
</dbReference>
<evidence type="ECO:0000256" key="1">
    <source>
        <dbReference type="ARBA" id="ARBA00006360"/>
    </source>
</evidence>
<evidence type="ECO:0000256" key="9">
    <source>
        <dbReference type="ARBA" id="ARBA00022932"/>
    </source>
</evidence>
<dbReference type="RefSeq" id="WP_041102808.1">
    <property type="nucleotide sequence ID" value="NZ_AP013353.1"/>
</dbReference>
<comment type="similarity">
    <text evidence="1 11">Belongs to the DnaX/STICHEL family.</text>
</comment>
<proteinExistence type="inferred from homology"/>
<dbReference type="Pfam" id="PF13177">
    <property type="entry name" value="DNA_pol3_delta2"/>
    <property type="match status" value="1"/>
</dbReference>
<sequence length="619" mass="70380">MSYKALYRKYRPRTFNEVVGQDHIIQTLKNIILNHKISHAYLFSGPRGVGKTSVAKIFASTLNCGHAENLISLCEHCIKNVDQNLDIIEMDAASNNGVDEIRELREKIQHTPAYGRFKIYIIDEVHMLTKGAFNALLKTLEEPPAHAIFILATTDPQKIPLTILSRVQRYNFRKIPTEIIVSQLENVLISEQISFENSSLSYIARLASGGMRDALSIADQALAYGDGEIKLNDIIYGFGISANENLITLLNLLYEGKVKEAISLVNELKNGGIDTNQFVSALINVLKDWIIYSKTSDHKLLELLTLDEIQTLNIDDKYAFEKSELLYKLTKDLIYSDSPFQMIELTLLRMANNQKEDIKNKPITSEQQNTQETLINTQQNSEIAKMDKQKDKNMDTIKIELEHSQEILIEANSDEANAQTINDDILNTFNDFNFDNDPLISTAEIDLNDTENMSKIGVELPDIKPFEDQINAQKTFLDNEILNMILLSNRSNLEFAISSLDWVIKGCEEKIYAPIVKVLQNAKILAAGPNFILLRTKNIGFNNYINSLGNNAIWQEFLKKYFGGYKHVFALSDVLQYKTIGTKAMQNPNIKNEFKTQPYPDVEINEHETPTGWLYNHLK</sequence>
<dbReference type="SMART" id="SM00382">
    <property type="entry name" value="AAA"/>
    <property type="match status" value="1"/>
</dbReference>
<dbReference type="Gene3D" id="3.40.50.300">
    <property type="entry name" value="P-loop containing nucleotide triphosphate hydrolases"/>
    <property type="match status" value="1"/>
</dbReference>
<evidence type="ECO:0000256" key="7">
    <source>
        <dbReference type="ARBA" id="ARBA00022833"/>
    </source>
</evidence>
<dbReference type="GO" id="GO:0003887">
    <property type="term" value="F:DNA-directed DNA polymerase activity"/>
    <property type="evidence" value="ECO:0007669"/>
    <property type="project" value="UniProtKB-KW"/>
</dbReference>
<evidence type="ECO:0000256" key="3">
    <source>
        <dbReference type="ARBA" id="ARBA00022695"/>
    </source>
</evidence>
<evidence type="ECO:0000256" key="5">
    <source>
        <dbReference type="ARBA" id="ARBA00022723"/>
    </source>
</evidence>
<keyword evidence="2 11" id="KW-0808">Transferase</keyword>
<dbReference type="InterPro" id="IPR027417">
    <property type="entry name" value="P-loop_NTPase"/>
</dbReference>